<protein>
    <submittedName>
        <fullName evidence="1">Uncharacterized protein</fullName>
    </submittedName>
</protein>
<proteinExistence type="predicted"/>
<dbReference type="AlphaFoldDB" id="A0A8X6L9D3"/>
<name>A0A8X6L9D3_TRICU</name>
<sequence>MVWPFERNPQWNTSRFPLAVRQMETRIFCEWKFGLVICFAGSLYDATMLCVCDCSTRPIVHPQTGYDARMALSLCAPEEIYITAGAVVVALSLGHVVPMFRAFSQCPLLSNIGR</sequence>
<accession>A0A8X6L9D3</accession>
<dbReference type="EMBL" id="BMAO01024911">
    <property type="protein sequence ID" value="GFQ98643.1"/>
    <property type="molecule type" value="Genomic_DNA"/>
</dbReference>
<organism evidence="1 2">
    <name type="scientific">Trichonephila clavata</name>
    <name type="common">Joro spider</name>
    <name type="synonym">Nephila clavata</name>
    <dbReference type="NCBI Taxonomy" id="2740835"/>
    <lineage>
        <taxon>Eukaryota</taxon>
        <taxon>Metazoa</taxon>
        <taxon>Ecdysozoa</taxon>
        <taxon>Arthropoda</taxon>
        <taxon>Chelicerata</taxon>
        <taxon>Arachnida</taxon>
        <taxon>Araneae</taxon>
        <taxon>Araneomorphae</taxon>
        <taxon>Entelegynae</taxon>
        <taxon>Araneoidea</taxon>
        <taxon>Nephilidae</taxon>
        <taxon>Trichonephila</taxon>
    </lineage>
</organism>
<comment type="caution">
    <text evidence="1">The sequence shown here is derived from an EMBL/GenBank/DDBJ whole genome shotgun (WGS) entry which is preliminary data.</text>
</comment>
<gene>
    <name evidence="1" type="ORF">TNCT_579601</name>
</gene>
<evidence type="ECO:0000313" key="1">
    <source>
        <dbReference type="EMBL" id="GFQ98643.1"/>
    </source>
</evidence>
<evidence type="ECO:0000313" key="2">
    <source>
        <dbReference type="Proteomes" id="UP000887116"/>
    </source>
</evidence>
<keyword evidence="2" id="KW-1185">Reference proteome</keyword>
<reference evidence="1" key="1">
    <citation type="submission" date="2020-07" db="EMBL/GenBank/DDBJ databases">
        <title>Multicomponent nature underlies the extraordinary mechanical properties of spider dragline silk.</title>
        <authorList>
            <person name="Kono N."/>
            <person name="Nakamura H."/>
            <person name="Mori M."/>
            <person name="Yoshida Y."/>
            <person name="Ohtoshi R."/>
            <person name="Malay A.D."/>
            <person name="Moran D.A.P."/>
            <person name="Tomita M."/>
            <person name="Numata K."/>
            <person name="Arakawa K."/>
        </authorList>
    </citation>
    <scope>NUCLEOTIDE SEQUENCE</scope>
</reference>
<dbReference type="Proteomes" id="UP000887116">
    <property type="component" value="Unassembled WGS sequence"/>
</dbReference>